<dbReference type="InterPro" id="IPR050377">
    <property type="entry name" value="Radical_SAM_PqqE_MftC-like"/>
</dbReference>
<reference evidence="6 7" key="1">
    <citation type="submission" date="2018-06" db="EMBL/GenBank/DDBJ databases">
        <authorList>
            <consortium name="Pathogen Informatics"/>
            <person name="Doyle S."/>
        </authorList>
    </citation>
    <scope>NUCLEOTIDE SEQUENCE [LARGE SCALE GENOMIC DNA]</scope>
    <source>
        <strain evidence="6 7">NCTC7023</strain>
    </source>
</reference>
<gene>
    <name evidence="6" type="ORF">NCTC7023_02001</name>
</gene>
<dbReference type="PANTHER" id="PTHR11228:SF7">
    <property type="entry name" value="PQQA PEPTIDE CYCLASE"/>
    <property type="match status" value="1"/>
</dbReference>
<dbReference type="AlphaFoldDB" id="A0AAJ1PKY4"/>
<protein>
    <submittedName>
        <fullName evidence="6">Radical SAM superfamily protein</fullName>
    </submittedName>
</protein>
<dbReference type="InterPro" id="IPR007197">
    <property type="entry name" value="rSAM"/>
</dbReference>
<keyword evidence="1" id="KW-0949">S-adenosyl-L-methionine</keyword>
<dbReference type="InterPro" id="IPR023885">
    <property type="entry name" value="4Fe4S-binding_SPASM_dom"/>
</dbReference>
<dbReference type="SFLD" id="SFLDS00029">
    <property type="entry name" value="Radical_SAM"/>
    <property type="match status" value="1"/>
</dbReference>
<dbReference type="Pfam" id="PF13186">
    <property type="entry name" value="SPASM"/>
    <property type="match status" value="1"/>
</dbReference>
<keyword evidence="3" id="KW-0408">Iron</keyword>
<dbReference type="NCBIfam" id="TIGR04085">
    <property type="entry name" value="rSAM_more_4Fe4S"/>
    <property type="match status" value="1"/>
</dbReference>
<sequence length="361" mass="41812">MRKKHILEVSQTLGSDFDLPYYIYSKIKRNKTEKVISPLKIGLKITNACYFRCPYCFVSKEEDYLLFDHLKIIIDKLPQLPFEVYLTGGEATLHPEFPKIVDYLVDLGILVKLHTTGVITEKSRNYIISNLEKFSSIQISIDSIKNFDKLRPSHIVINPLEQICSFVQKCLDRDYKKLLVNIVISSLNIHELDEVIDFCFKQGLLRIQLSSIFSIHNRLLVSDEKYAAHYNKLIEKFSCLGVQFLTSPFCHPWSLAIKHGIEYHSPLYCPAQKTEFEIDMYGDVYPCPFLHDKIHLMGNLISDDFETIWYSGVEQLNRRAWSSNDSCKNCKLFNDCGGGCYAMAFVSQLEYDKRCILHANQ</sequence>
<evidence type="ECO:0000256" key="4">
    <source>
        <dbReference type="ARBA" id="ARBA00023014"/>
    </source>
</evidence>
<dbReference type="CDD" id="cd01335">
    <property type="entry name" value="Radical_SAM"/>
    <property type="match status" value="1"/>
</dbReference>
<organism evidence="6 7">
    <name type="scientific">Streptococcus equi subsp. zooepidemicus</name>
    <dbReference type="NCBI Taxonomy" id="40041"/>
    <lineage>
        <taxon>Bacteria</taxon>
        <taxon>Bacillati</taxon>
        <taxon>Bacillota</taxon>
        <taxon>Bacilli</taxon>
        <taxon>Lactobacillales</taxon>
        <taxon>Streptococcaceae</taxon>
        <taxon>Streptococcus</taxon>
    </lineage>
</organism>
<dbReference type="GO" id="GO:0046872">
    <property type="term" value="F:metal ion binding"/>
    <property type="evidence" value="ECO:0007669"/>
    <property type="project" value="UniProtKB-KW"/>
</dbReference>
<dbReference type="GeneID" id="83704601"/>
<dbReference type="RefSeq" id="WP_012678175.1">
    <property type="nucleotide sequence ID" value="NC_012470.1"/>
</dbReference>
<dbReference type="SUPFAM" id="SSF102114">
    <property type="entry name" value="Radical SAM enzymes"/>
    <property type="match status" value="1"/>
</dbReference>
<dbReference type="Pfam" id="PF04055">
    <property type="entry name" value="Radical_SAM"/>
    <property type="match status" value="1"/>
</dbReference>
<feature type="domain" description="Radical SAM core" evidence="5">
    <location>
        <begin position="35"/>
        <end position="243"/>
    </location>
</feature>
<dbReference type="PANTHER" id="PTHR11228">
    <property type="entry name" value="RADICAL SAM DOMAIN PROTEIN"/>
    <property type="match status" value="1"/>
</dbReference>
<dbReference type="Gene3D" id="3.20.20.70">
    <property type="entry name" value="Aldolase class I"/>
    <property type="match status" value="1"/>
</dbReference>
<evidence type="ECO:0000313" key="6">
    <source>
        <dbReference type="EMBL" id="SUO82629.1"/>
    </source>
</evidence>
<keyword evidence="4" id="KW-0411">Iron-sulfur</keyword>
<dbReference type="EMBL" id="UHHT01000001">
    <property type="protein sequence ID" value="SUO82629.1"/>
    <property type="molecule type" value="Genomic_DNA"/>
</dbReference>
<evidence type="ECO:0000313" key="7">
    <source>
        <dbReference type="Proteomes" id="UP000255476"/>
    </source>
</evidence>
<accession>A0AAJ1PKY4</accession>
<dbReference type="Proteomes" id="UP000255476">
    <property type="component" value="Unassembled WGS sequence"/>
</dbReference>
<dbReference type="GO" id="GO:0003824">
    <property type="term" value="F:catalytic activity"/>
    <property type="evidence" value="ECO:0007669"/>
    <property type="project" value="InterPro"/>
</dbReference>
<evidence type="ECO:0000256" key="3">
    <source>
        <dbReference type="ARBA" id="ARBA00023004"/>
    </source>
</evidence>
<dbReference type="SFLD" id="SFLDG01067">
    <property type="entry name" value="SPASM/twitch_domain_containing"/>
    <property type="match status" value="1"/>
</dbReference>
<evidence type="ECO:0000256" key="1">
    <source>
        <dbReference type="ARBA" id="ARBA00022691"/>
    </source>
</evidence>
<dbReference type="InterPro" id="IPR013785">
    <property type="entry name" value="Aldolase_TIM"/>
</dbReference>
<dbReference type="PROSITE" id="PS51918">
    <property type="entry name" value="RADICAL_SAM"/>
    <property type="match status" value="1"/>
</dbReference>
<proteinExistence type="predicted"/>
<dbReference type="InterPro" id="IPR058240">
    <property type="entry name" value="rSAM_sf"/>
</dbReference>
<evidence type="ECO:0000259" key="5">
    <source>
        <dbReference type="PROSITE" id="PS51918"/>
    </source>
</evidence>
<comment type="caution">
    <text evidence="6">The sequence shown here is derived from an EMBL/GenBank/DDBJ whole genome shotgun (WGS) entry which is preliminary data.</text>
</comment>
<name>A0AAJ1PKY4_STRSZ</name>
<dbReference type="GO" id="GO:0051536">
    <property type="term" value="F:iron-sulfur cluster binding"/>
    <property type="evidence" value="ECO:0007669"/>
    <property type="project" value="UniProtKB-KW"/>
</dbReference>
<evidence type="ECO:0000256" key="2">
    <source>
        <dbReference type="ARBA" id="ARBA00022723"/>
    </source>
</evidence>
<keyword evidence="2" id="KW-0479">Metal-binding</keyword>